<dbReference type="SMART" id="SM00650">
    <property type="entry name" value="rADc"/>
    <property type="match status" value="1"/>
</dbReference>
<organism evidence="8">
    <name type="scientific">marine metagenome</name>
    <dbReference type="NCBI Taxonomy" id="408172"/>
    <lineage>
        <taxon>unclassified sequences</taxon>
        <taxon>metagenomes</taxon>
        <taxon>ecological metagenomes</taxon>
    </lineage>
</organism>
<evidence type="ECO:0000256" key="3">
    <source>
        <dbReference type="ARBA" id="ARBA00022603"/>
    </source>
</evidence>
<evidence type="ECO:0000256" key="2">
    <source>
        <dbReference type="ARBA" id="ARBA00022552"/>
    </source>
</evidence>
<dbReference type="PANTHER" id="PTHR11727:SF7">
    <property type="entry name" value="DIMETHYLADENOSINE TRANSFERASE-RELATED"/>
    <property type="match status" value="1"/>
</dbReference>
<evidence type="ECO:0000256" key="5">
    <source>
        <dbReference type="ARBA" id="ARBA00022691"/>
    </source>
</evidence>
<name>A0A381RZ39_9ZZZZ</name>
<gene>
    <name evidence="8" type="ORF">METZ01_LOCUS49954</name>
</gene>
<dbReference type="InterPro" id="IPR023165">
    <property type="entry name" value="rRNA_Ade_diMease-like_C"/>
</dbReference>
<dbReference type="EMBL" id="UINC01002477">
    <property type="protein sequence ID" value="SUZ97100.1"/>
    <property type="molecule type" value="Genomic_DNA"/>
</dbReference>
<dbReference type="PROSITE" id="PS01131">
    <property type="entry name" value="RRNA_A_DIMETH"/>
    <property type="match status" value="1"/>
</dbReference>
<dbReference type="PROSITE" id="PS51689">
    <property type="entry name" value="SAM_RNA_A_N6_MT"/>
    <property type="match status" value="1"/>
</dbReference>
<keyword evidence="6" id="KW-0694">RNA-binding</keyword>
<dbReference type="PANTHER" id="PTHR11727">
    <property type="entry name" value="DIMETHYLADENOSINE TRANSFERASE"/>
    <property type="match status" value="1"/>
</dbReference>
<protein>
    <recommendedName>
        <fullName evidence="7">Ribosomal RNA adenine methylase transferase N-terminal domain-containing protein</fullName>
    </recommendedName>
</protein>
<dbReference type="Pfam" id="PF00398">
    <property type="entry name" value="RrnaAD"/>
    <property type="match status" value="1"/>
</dbReference>
<dbReference type="InterPro" id="IPR001737">
    <property type="entry name" value="KsgA/Erm"/>
</dbReference>
<proteinExistence type="inferred from homology"/>
<evidence type="ECO:0000256" key="4">
    <source>
        <dbReference type="ARBA" id="ARBA00022679"/>
    </source>
</evidence>
<keyword evidence="1" id="KW-0963">Cytoplasm</keyword>
<dbReference type="SUPFAM" id="SSF53335">
    <property type="entry name" value="S-adenosyl-L-methionine-dependent methyltransferases"/>
    <property type="match status" value="1"/>
</dbReference>
<evidence type="ECO:0000256" key="6">
    <source>
        <dbReference type="ARBA" id="ARBA00022884"/>
    </source>
</evidence>
<dbReference type="GO" id="GO:0003723">
    <property type="term" value="F:RNA binding"/>
    <property type="evidence" value="ECO:0007669"/>
    <property type="project" value="UniProtKB-KW"/>
</dbReference>
<dbReference type="GO" id="GO:0000179">
    <property type="term" value="F:rRNA (adenine-N6,N6-)-dimethyltransferase activity"/>
    <property type="evidence" value="ECO:0007669"/>
    <property type="project" value="InterPro"/>
</dbReference>
<dbReference type="AlphaFoldDB" id="A0A381RZ39"/>
<dbReference type="InterPro" id="IPR011530">
    <property type="entry name" value="rRNA_adenine_dimethylase"/>
</dbReference>
<dbReference type="Gene3D" id="3.40.50.150">
    <property type="entry name" value="Vaccinia Virus protein VP39"/>
    <property type="match status" value="1"/>
</dbReference>
<sequence>MTKAPHTFRKKWGQNFLRDPNTISKIIKCLHPCASDNILEIGPGDGALTDHLSKQTNQVHVVEIDPLLVTNLKNNRYLNVTIHEGDILDWDLNQFKNEVKIIGNLPYYISSPILFKLLAWKNWERMVLMFQKELAQRIVSKHGNKSYGRISVMCQVYCYVKIEFIVSKNVFQPKPEVDSAVLTFFPKDGELPNFTKFSNLVKQAFSQRRKKLKNNLPDAYKLGKIEKWADKRPEEISPDEFIQIYNMIFVG</sequence>
<dbReference type="Gene3D" id="1.10.8.100">
    <property type="entry name" value="Ribosomal RNA adenine dimethylase-like, domain 2"/>
    <property type="match status" value="1"/>
</dbReference>
<dbReference type="NCBIfam" id="TIGR00755">
    <property type="entry name" value="ksgA"/>
    <property type="match status" value="1"/>
</dbReference>
<accession>A0A381RZ39</accession>
<dbReference type="CDD" id="cd02440">
    <property type="entry name" value="AdoMet_MTases"/>
    <property type="match status" value="1"/>
</dbReference>
<keyword evidence="5" id="KW-0949">S-adenosyl-L-methionine</keyword>
<dbReference type="HAMAP" id="MF_00607">
    <property type="entry name" value="16SrRNA_methyltr_A"/>
    <property type="match status" value="1"/>
</dbReference>
<keyword evidence="3" id="KW-0489">Methyltransferase</keyword>
<dbReference type="InterPro" id="IPR020596">
    <property type="entry name" value="rRNA_Ade_Mease_Trfase_CS"/>
</dbReference>
<evidence type="ECO:0000313" key="8">
    <source>
        <dbReference type="EMBL" id="SUZ97100.1"/>
    </source>
</evidence>
<reference evidence="8" key="1">
    <citation type="submission" date="2018-05" db="EMBL/GenBank/DDBJ databases">
        <authorList>
            <person name="Lanie J.A."/>
            <person name="Ng W.-L."/>
            <person name="Kazmierczak K.M."/>
            <person name="Andrzejewski T.M."/>
            <person name="Davidsen T.M."/>
            <person name="Wayne K.J."/>
            <person name="Tettelin H."/>
            <person name="Glass J.I."/>
            <person name="Rusch D."/>
            <person name="Podicherti R."/>
            <person name="Tsui H.-C.T."/>
            <person name="Winkler M.E."/>
        </authorList>
    </citation>
    <scope>NUCLEOTIDE SEQUENCE</scope>
</reference>
<keyword evidence="2" id="KW-0698">rRNA processing</keyword>
<dbReference type="InterPro" id="IPR020598">
    <property type="entry name" value="rRNA_Ade_methylase_Trfase_N"/>
</dbReference>
<keyword evidence="4" id="KW-0808">Transferase</keyword>
<evidence type="ECO:0000259" key="7">
    <source>
        <dbReference type="SMART" id="SM00650"/>
    </source>
</evidence>
<feature type="domain" description="Ribosomal RNA adenine methylase transferase N-terminal" evidence="7">
    <location>
        <begin position="22"/>
        <end position="188"/>
    </location>
</feature>
<evidence type="ECO:0000256" key="1">
    <source>
        <dbReference type="ARBA" id="ARBA00022490"/>
    </source>
</evidence>
<dbReference type="InterPro" id="IPR029063">
    <property type="entry name" value="SAM-dependent_MTases_sf"/>
</dbReference>